<proteinExistence type="predicted"/>
<keyword evidence="3" id="KW-1185">Reference proteome</keyword>
<dbReference type="Pfam" id="PF08668">
    <property type="entry name" value="HDOD"/>
    <property type="match status" value="1"/>
</dbReference>
<dbReference type="SUPFAM" id="SSF55781">
    <property type="entry name" value="GAF domain-like"/>
    <property type="match status" value="1"/>
</dbReference>
<dbReference type="InterPro" id="IPR013976">
    <property type="entry name" value="HDOD"/>
</dbReference>
<evidence type="ECO:0000313" key="2">
    <source>
        <dbReference type="EMBL" id="BBL72188.1"/>
    </source>
</evidence>
<dbReference type="RefSeq" id="WP_054772613.1">
    <property type="nucleotide sequence ID" value="NZ_AP019782.1"/>
</dbReference>
<evidence type="ECO:0000259" key="1">
    <source>
        <dbReference type="PROSITE" id="PS51833"/>
    </source>
</evidence>
<dbReference type="Proteomes" id="UP000824988">
    <property type="component" value="Chromosome"/>
</dbReference>
<accession>A0A8D4VPS1</accession>
<organism evidence="2 3">
    <name type="scientific">Methylogaea oryzae</name>
    <dbReference type="NCBI Taxonomy" id="1295382"/>
    <lineage>
        <taxon>Bacteria</taxon>
        <taxon>Pseudomonadati</taxon>
        <taxon>Pseudomonadota</taxon>
        <taxon>Gammaproteobacteria</taxon>
        <taxon>Methylococcales</taxon>
        <taxon>Methylococcaceae</taxon>
        <taxon>Methylogaea</taxon>
    </lineage>
</organism>
<dbReference type="EMBL" id="AP019782">
    <property type="protein sequence ID" value="BBL72188.1"/>
    <property type="molecule type" value="Genomic_DNA"/>
</dbReference>
<feature type="domain" description="HDOD" evidence="1">
    <location>
        <begin position="27"/>
        <end position="222"/>
    </location>
</feature>
<evidence type="ECO:0000313" key="3">
    <source>
        <dbReference type="Proteomes" id="UP000824988"/>
    </source>
</evidence>
<gene>
    <name evidence="2" type="ORF">MoryE10_27940</name>
</gene>
<dbReference type="InterPro" id="IPR052340">
    <property type="entry name" value="RNase_Y/CdgJ"/>
</dbReference>
<dbReference type="Gene3D" id="1.10.3210.10">
    <property type="entry name" value="Hypothetical protein af1432"/>
    <property type="match status" value="1"/>
</dbReference>
<dbReference type="AlphaFoldDB" id="A0A8D4VPS1"/>
<name>A0A8D4VPS1_9GAMM</name>
<dbReference type="PROSITE" id="PS51833">
    <property type="entry name" value="HDOD"/>
    <property type="match status" value="1"/>
</dbReference>
<dbReference type="PANTHER" id="PTHR33525:SF3">
    <property type="entry name" value="RIBONUCLEASE Y"/>
    <property type="match status" value="1"/>
</dbReference>
<dbReference type="SUPFAM" id="SSF109604">
    <property type="entry name" value="HD-domain/PDEase-like"/>
    <property type="match status" value="1"/>
</dbReference>
<dbReference type="KEGG" id="moz:MoryE10_27940"/>
<protein>
    <recommendedName>
        <fullName evidence="1">HDOD domain-containing protein</fullName>
    </recommendedName>
</protein>
<dbReference type="InterPro" id="IPR029016">
    <property type="entry name" value="GAF-like_dom_sf"/>
</dbReference>
<sequence length="487" mass="53803">MSAIVKARAYTPRTLNEWSDWLCREEIPIFSNTVQRINSAIDDEDTGATELARIIMEDTTLTAKILKLSNSSLYNPLGQRVSTLTRAAVVLGTKLIHEMALTCTFIEAMQSARNKQRASEEIARSLHAATQARSMALLMQDPSPEEVFIATLLFNIGRIAFSCFEETKGLEIEEAIRGENLPAEKAERRILGFTLQQLGAAMSKTWRLAGLTEEVFGGKSHNPERVNLVKQCDTLARTAEQGGWEGPATRKAIHDLAHLLNKPVRTVQELVKKNAKLAAEIALQLGANEAAKLIPTRTSGEHAAESVAEAAAVAATDPSAQLIRMHQDITNLLSGQFNINVLFELILESIHRGLGMDRTFFALVSPDRRFLKEKSSHGWAAAGSHLPIQVELDAQPLHLFMHALNQSEALWIKPDSDAEARNLFTQPIQTVLGRQECFLFPLSLTRKPIGLLYADRATSGQALDPENFGHFRQLGQQAMIGLRLTSF</sequence>
<dbReference type="PANTHER" id="PTHR33525">
    <property type="match status" value="1"/>
</dbReference>
<dbReference type="Gene3D" id="3.30.450.40">
    <property type="match status" value="1"/>
</dbReference>
<reference evidence="2" key="1">
    <citation type="submission" date="2019-06" db="EMBL/GenBank/DDBJ databases">
        <title>Complete genome sequence of Methylogaea oryzae strain JCM16910.</title>
        <authorList>
            <person name="Asakawa S."/>
        </authorList>
    </citation>
    <scope>NUCLEOTIDE SEQUENCE</scope>
    <source>
        <strain evidence="2">E10</strain>
    </source>
</reference>